<evidence type="ECO:0000313" key="2">
    <source>
        <dbReference type="EMBL" id="GJS87337.1"/>
    </source>
</evidence>
<comment type="caution">
    <text evidence="2">The sequence shown here is derived from an EMBL/GenBank/DDBJ whole genome shotgun (WGS) entry which is preliminary data.</text>
</comment>
<reference evidence="2" key="1">
    <citation type="journal article" date="2022" name="Int. J. Mol. Sci.">
        <title>Draft Genome of Tanacetum Coccineum: Genomic Comparison of Closely Related Tanacetum-Family Plants.</title>
        <authorList>
            <person name="Yamashiro T."/>
            <person name="Shiraishi A."/>
            <person name="Nakayama K."/>
            <person name="Satake H."/>
        </authorList>
    </citation>
    <scope>NUCLEOTIDE SEQUENCE</scope>
</reference>
<protein>
    <recommendedName>
        <fullName evidence="4">Integrase, catalytic region, zinc finger, CCHC-type, peptidase aspartic, catalytic</fullName>
    </recommendedName>
</protein>
<organism evidence="2 3">
    <name type="scientific">Tanacetum coccineum</name>
    <dbReference type="NCBI Taxonomy" id="301880"/>
    <lineage>
        <taxon>Eukaryota</taxon>
        <taxon>Viridiplantae</taxon>
        <taxon>Streptophyta</taxon>
        <taxon>Embryophyta</taxon>
        <taxon>Tracheophyta</taxon>
        <taxon>Spermatophyta</taxon>
        <taxon>Magnoliopsida</taxon>
        <taxon>eudicotyledons</taxon>
        <taxon>Gunneridae</taxon>
        <taxon>Pentapetalae</taxon>
        <taxon>asterids</taxon>
        <taxon>campanulids</taxon>
        <taxon>Asterales</taxon>
        <taxon>Asteraceae</taxon>
        <taxon>Asteroideae</taxon>
        <taxon>Anthemideae</taxon>
        <taxon>Anthemidinae</taxon>
        <taxon>Tanacetum</taxon>
    </lineage>
</organism>
<name>A0ABQ4ZDT5_9ASTR</name>
<reference evidence="2" key="2">
    <citation type="submission" date="2022-01" db="EMBL/GenBank/DDBJ databases">
        <authorList>
            <person name="Yamashiro T."/>
            <person name="Shiraishi A."/>
            <person name="Satake H."/>
            <person name="Nakayama K."/>
        </authorList>
    </citation>
    <scope>NUCLEOTIDE SEQUENCE</scope>
</reference>
<evidence type="ECO:0000313" key="3">
    <source>
        <dbReference type="Proteomes" id="UP001151760"/>
    </source>
</evidence>
<gene>
    <name evidence="2" type="ORF">Tco_0769973</name>
</gene>
<feature type="region of interest" description="Disordered" evidence="1">
    <location>
        <begin position="124"/>
        <end position="165"/>
    </location>
</feature>
<keyword evidence="3" id="KW-1185">Reference proteome</keyword>
<evidence type="ECO:0008006" key="4">
    <source>
        <dbReference type="Google" id="ProtNLM"/>
    </source>
</evidence>
<sequence length="503" mass="56919">MIIAGADNRPPMLEKSMYDSWKSHVELYIENREYGIMILNYVLNGPLVWPSIVEENGTTMTKKYEELSVAEKLQADCDLKATNIVLQGLPPDVYAIVNHHKVSKEIWDRVKLLMQGTKLSLQEKESPHLSQPQISHSSVPPSHEYQSYMNHQTSPVPQNAYHSPPVSTQPMTEFPQLDSGLIVLVFTQGDDPIACLNKTMAFLSAVAALRTLARQCTQPKRPRNAAWFKGKAMLAEVQESSQILDEEQLAFLADPSIPDGSRKHQVETNKKKNDKISYVATWCFQKKDDRISQTPSSNMKNKVEVQLRRAYLSSNKKNRVNDPICDANVKHTMLNANSELICVKCKQCMFDANHDVCFLKFVNDVNVRSKSKSSKQSQQHNIWKPPGKVFTEVGYKWKPIITLVGNSCPLTKFTLANLVPPKETTSHSVETQKLEIKVYSRRPKQVKTIGSSKKAKIVENLRFLTTQNPIILEDPMLQMFHLLILLSMTSCPDCSLVSGLRIL</sequence>
<accession>A0ABQ4ZDT5</accession>
<feature type="compositionally biased region" description="Polar residues" evidence="1">
    <location>
        <begin position="128"/>
        <end position="165"/>
    </location>
</feature>
<evidence type="ECO:0000256" key="1">
    <source>
        <dbReference type="SAM" id="MobiDB-lite"/>
    </source>
</evidence>
<proteinExistence type="predicted"/>
<dbReference type="Proteomes" id="UP001151760">
    <property type="component" value="Unassembled WGS sequence"/>
</dbReference>
<dbReference type="EMBL" id="BQNB010011190">
    <property type="protein sequence ID" value="GJS87337.1"/>
    <property type="molecule type" value="Genomic_DNA"/>
</dbReference>